<evidence type="ECO:0000313" key="1">
    <source>
        <dbReference type="EMBL" id="KRT86589.1"/>
    </source>
</evidence>
<dbReference type="OrthoDB" id="5949187at2759"/>
<keyword evidence="2" id="KW-1185">Reference proteome</keyword>
<name>A0A0T6BHD3_9SCAR</name>
<protein>
    <submittedName>
        <fullName evidence="1">Uncharacterized protein</fullName>
    </submittedName>
</protein>
<dbReference type="GO" id="GO:0016020">
    <property type="term" value="C:membrane"/>
    <property type="evidence" value="ECO:0007669"/>
    <property type="project" value="TreeGrafter"/>
</dbReference>
<dbReference type="EMBL" id="LJIG01000351">
    <property type="protein sequence ID" value="KRT86589.1"/>
    <property type="molecule type" value="Genomic_DNA"/>
</dbReference>
<gene>
    <name evidence="1" type="ORF">AMK59_583</name>
</gene>
<sequence>LLYLQIARSQKCRFNRLYFGRKMAVYCSYIYWEALKNQEFGFLVELDDLLLEQAQLEQIIYSGSTTDYYTILTDIAERCQYLKQKIIPLLPDEPEKFQLFKDILLDSNFWYHKIDFDNARLEDLGMYQNWTLDYILSNKEAVYNGIHTDVCLEEILRENYEVQAYKDCYVSPLCLVIMLAHRVDTMYLLTHRLLYLQIARQTNCVMGDNITEELIEQYCSLVLKEAKTNELLGFPQHDIFLEGVVLCGMEGFEELMSAQWRRKIRNWQTVQGCYTPEDKNLDSTKRRTTNIIEFGCADHTTGLALASLAVNLKYIMRSDI</sequence>
<comment type="caution">
    <text evidence="1">The sequence shown here is derived from an EMBL/GenBank/DDBJ whole genome shotgun (WGS) entry which is preliminary data.</text>
</comment>
<feature type="non-terminal residue" evidence="1">
    <location>
        <position position="1"/>
    </location>
</feature>
<organism evidence="1 2">
    <name type="scientific">Oryctes borbonicus</name>
    <dbReference type="NCBI Taxonomy" id="1629725"/>
    <lineage>
        <taxon>Eukaryota</taxon>
        <taxon>Metazoa</taxon>
        <taxon>Ecdysozoa</taxon>
        <taxon>Arthropoda</taxon>
        <taxon>Hexapoda</taxon>
        <taxon>Insecta</taxon>
        <taxon>Pterygota</taxon>
        <taxon>Neoptera</taxon>
        <taxon>Endopterygota</taxon>
        <taxon>Coleoptera</taxon>
        <taxon>Polyphaga</taxon>
        <taxon>Scarabaeiformia</taxon>
        <taxon>Scarabaeidae</taxon>
        <taxon>Dynastinae</taxon>
        <taxon>Oryctes</taxon>
    </lineage>
</organism>
<dbReference type="InterPro" id="IPR031751">
    <property type="entry name" value="DUF4735"/>
</dbReference>
<dbReference type="GO" id="GO:0005829">
    <property type="term" value="C:cytosol"/>
    <property type="evidence" value="ECO:0007669"/>
    <property type="project" value="TreeGrafter"/>
</dbReference>
<dbReference type="AlphaFoldDB" id="A0A0T6BHD3"/>
<reference evidence="1 2" key="1">
    <citation type="submission" date="2015-09" db="EMBL/GenBank/DDBJ databases">
        <title>Draft genome of the scarab beetle Oryctes borbonicus.</title>
        <authorList>
            <person name="Meyer J.M."/>
            <person name="Markov G.V."/>
            <person name="Baskaran P."/>
            <person name="Herrmann M."/>
            <person name="Sommer R.J."/>
            <person name="Roedelsperger C."/>
        </authorList>
    </citation>
    <scope>NUCLEOTIDE SEQUENCE [LARGE SCALE GENOMIC DNA]</scope>
    <source>
        <strain evidence="1">OB123</strain>
        <tissue evidence="1">Whole animal</tissue>
    </source>
</reference>
<dbReference type="Proteomes" id="UP000051574">
    <property type="component" value="Unassembled WGS sequence"/>
</dbReference>
<dbReference type="Pfam" id="PF15882">
    <property type="entry name" value="DUF4735"/>
    <property type="match status" value="1"/>
</dbReference>
<dbReference type="PANTHER" id="PTHR33539:SF1">
    <property type="entry name" value="UPF0764 PROTEIN C16ORF89"/>
    <property type="match status" value="1"/>
</dbReference>
<evidence type="ECO:0000313" key="2">
    <source>
        <dbReference type="Proteomes" id="UP000051574"/>
    </source>
</evidence>
<dbReference type="PANTHER" id="PTHR33539">
    <property type="entry name" value="UPF0764 PROTEIN C16ORF89"/>
    <property type="match status" value="1"/>
</dbReference>
<accession>A0A0T6BHD3</accession>
<proteinExistence type="predicted"/>